<reference evidence="4 5" key="1">
    <citation type="submission" date="2018-09" db="EMBL/GenBank/DDBJ databases">
        <title>Genome sequencing of Nocardioides immobilis CCTCC AB 2017083 for comparison to Nocardioides silvaticus.</title>
        <authorList>
            <person name="Li C."/>
            <person name="Wang G."/>
        </authorList>
    </citation>
    <scope>NUCLEOTIDE SEQUENCE [LARGE SCALE GENOMIC DNA]</scope>
    <source>
        <strain evidence="4 5">CCTCC AB 2017083</strain>
    </source>
</reference>
<dbReference type="Pfam" id="PF20568">
    <property type="entry name" value="DUF6777"/>
    <property type="match status" value="1"/>
</dbReference>
<evidence type="ECO:0000313" key="4">
    <source>
        <dbReference type="EMBL" id="RHW28192.1"/>
    </source>
</evidence>
<organism evidence="4 5">
    <name type="scientific">Nocardioides immobilis</name>
    <dbReference type="NCBI Taxonomy" id="2049295"/>
    <lineage>
        <taxon>Bacteria</taxon>
        <taxon>Bacillati</taxon>
        <taxon>Actinomycetota</taxon>
        <taxon>Actinomycetes</taxon>
        <taxon>Propionibacteriales</taxon>
        <taxon>Nocardioidaceae</taxon>
        <taxon>Nocardioides</taxon>
    </lineage>
</organism>
<keyword evidence="2" id="KW-0472">Membrane</keyword>
<accession>A0A417Y675</accession>
<sequence>MPTMPAGGAQQGQPPSYPPNQGQPPTGYPGQPQGGYPGQPPGGYPGQPQGGYGGQPPGGYPGQPFGAGSPPPNKKRGLLIALLVLLVAAMLGAAGALVIVLNNDDNDSDPEITGDPVTLEPVESPGASPFVTGSAVATTELSSAAVDAANAISADLEVDDETDGRIATGTEPGLYGGTMDEQACDPFALADFLEGDQAKGAAWAGVLGIPPADIRTYIENLTPVLLTTDTWVTNHGFENGEATSFQSVMQAGTAVLIDEHGVPRVRCFCGNPLVEPETEDYTLHATEGEKWDDYEPTNVRLVKGGDQTLETVTLIDAESGEQFDRGLGPGQTGTVQATLRWSGTADMDLHVIDSNGEEIYFLDHPSSSGGDLDLDTIPGCGSGDTGPHTENIFWEQDAPPGEYTVFVYDYTSCDEPTEYSLQVVVGGSTVVSETGTIAESQTEGPRYKFQVY</sequence>
<dbReference type="EMBL" id="QXGH01000010">
    <property type="protein sequence ID" value="RHW28192.1"/>
    <property type="molecule type" value="Genomic_DNA"/>
</dbReference>
<proteinExistence type="predicted"/>
<gene>
    <name evidence="4" type="ORF">D0Z08_04185</name>
</gene>
<dbReference type="Proteomes" id="UP000283644">
    <property type="component" value="Unassembled WGS sequence"/>
</dbReference>
<evidence type="ECO:0000256" key="2">
    <source>
        <dbReference type="SAM" id="Phobius"/>
    </source>
</evidence>
<evidence type="ECO:0000259" key="3">
    <source>
        <dbReference type="Pfam" id="PF20568"/>
    </source>
</evidence>
<evidence type="ECO:0000256" key="1">
    <source>
        <dbReference type="SAM" id="MobiDB-lite"/>
    </source>
</evidence>
<feature type="region of interest" description="Disordered" evidence="1">
    <location>
        <begin position="1"/>
        <end position="71"/>
    </location>
</feature>
<keyword evidence="2" id="KW-0812">Transmembrane</keyword>
<keyword evidence="5" id="KW-1185">Reference proteome</keyword>
<dbReference type="Gene3D" id="2.60.120.380">
    <property type="match status" value="1"/>
</dbReference>
<dbReference type="InterPro" id="IPR046704">
    <property type="entry name" value="DUF6777"/>
</dbReference>
<dbReference type="AlphaFoldDB" id="A0A417Y675"/>
<name>A0A417Y675_9ACTN</name>
<feature type="domain" description="DUF6777" evidence="3">
    <location>
        <begin position="167"/>
        <end position="326"/>
    </location>
</feature>
<evidence type="ECO:0000313" key="5">
    <source>
        <dbReference type="Proteomes" id="UP000283644"/>
    </source>
</evidence>
<dbReference type="SUPFAM" id="SSF81995">
    <property type="entry name" value="beta-sandwich domain of Sec23/24"/>
    <property type="match status" value="1"/>
</dbReference>
<comment type="caution">
    <text evidence="4">The sequence shown here is derived from an EMBL/GenBank/DDBJ whole genome shotgun (WGS) entry which is preliminary data.</text>
</comment>
<feature type="compositionally biased region" description="Gly residues" evidence="1">
    <location>
        <begin position="44"/>
        <end position="61"/>
    </location>
</feature>
<keyword evidence="2" id="KW-1133">Transmembrane helix</keyword>
<feature type="transmembrane region" description="Helical" evidence="2">
    <location>
        <begin position="78"/>
        <end position="101"/>
    </location>
</feature>
<protein>
    <recommendedName>
        <fullName evidence="3">DUF6777 domain-containing protein</fullName>
    </recommendedName>
</protein>